<dbReference type="EMBL" id="OZ020106">
    <property type="protein sequence ID" value="CAK9258065.1"/>
    <property type="molecule type" value="Genomic_DNA"/>
</dbReference>
<dbReference type="Proteomes" id="UP001497444">
    <property type="component" value="Chromosome 11"/>
</dbReference>
<sequence>MPDWKGPSSFDRFTALLDFQRNVDIDKPSHCASNSNANSSQREIIDPRTVSSSPKYYDHVRAAAGSQDTFTRPVRQQHHDIFSSSAAMEIDDDHKTGIISSSFTQRLPQFSFSPRIFMFNALKRVLSRDDSNAAGILKRSKIMAPSSSANHMIY</sequence>
<gene>
    <name evidence="1" type="ORF">CSSPJE1EN1_LOCUS3543</name>
</gene>
<evidence type="ECO:0000313" key="1">
    <source>
        <dbReference type="EMBL" id="CAK9258065.1"/>
    </source>
</evidence>
<organism evidence="1 2">
    <name type="scientific">Sphagnum jensenii</name>
    <dbReference type="NCBI Taxonomy" id="128206"/>
    <lineage>
        <taxon>Eukaryota</taxon>
        <taxon>Viridiplantae</taxon>
        <taxon>Streptophyta</taxon>
        <taxon>Embryophyta</taxon>
        <taxon>Bryophyta</taxon>
        <taxon>Sphagnophytina</taxon>
        <taxon>Sphagnopsida</taxon>
        <taxon>Sphagnales</taxon>
        <taxon>Sphagnaceae</taxon>
        <taxon>Sphagnum</taxon>
    </lineage>
</organism>
<protein>
    <submittedName>
        <fullName evidence="1">Uncharacterized protein</fullName>
    </submittedName>
</protein>
<proteinExistence type="predicted"/>
<name>A0ABP0VU98_9BRYO</name>
<reference evidence="1" key="1">
    <citation type="submission" date="2024-02" db="EMBL/GenBank/DDBJ databases">
        <authorList>
            <consortium name="ELIXIR-Norway"/>
            <consortium name="Elixir Norway"/>
        </authorList>
    </citation>
    <scope>NUCLEOTIDE SEQUENCE</scope>
</reference>
<evidence type="ECO:0000313" key="2">
    <source>
        <dbReference type="Proteomes" id="UP001497444"/>
    </source>
</evidence>
<accession>A0ABP0VU98</accession>
<keyword evidence="2" id="KW-1185">Reference proteome</keyword>